<accession>A0ACB8BKD5</accession>
<sequence length="439" mass="47467">MSVATTTGFNPDHVVHSGNQRKTRVHAHVDIEHTAKRHAGIFKHLDIPESVDAGSDEGESTDDCTDTESNWEYVAPRLAESISGGSDSTSKTCVAQTELSAAQAIVAHYRAAQLEEACSRNEVQEKDLPQIPDDARSMYTLASSPAEAQSGLDMLWRPEPKVRLRRNDNQDLAEAQSEALLVMHRVGLSPTDKIYCQRPNCSDLLRNVDALKYHIHIHNIGDAVDALSTRSSVTSCTTLGSDASHRRGAHNARRRHMRSKTSVEAPTPTHHKTNSSIAAFPVSTSKNNVKPRTLSPRGSPDSLAHSLAVFPVSPCSPGQARALSPSPRSPTPSRGRRTRKDTMTSSNNSHGYNASIAAILSPPTSPAPSIRGRSVLTPQANLPFVTSPHHKGLLSPRASPERDLKKATNPMRALSPARAMSPIRDGLRRVLSIGCLNGP</sequence>
<comment type="caution">
    <text evidence="1">The sequence shown here is derived from an EMBL/GenBank/DDBJ whole genome shotgun (WGS) entry which is preliminary data.</text>
</comment>
<name>A0ACB8BKD5_9AGAM</name>
<proteinExistence type="predicted"/>
<dbReference type="Proteomes" id="UP000790709">
    <property type="component" value="Unassembled WGS sequence"/>
</dbReference>
<organism evidence="1 2">
    <name type="scientific">Leucogyrophana mollusca</name>
    <dbReference type="NCBI Taxonomy" id="85980"/>
    <lineage>
        <taxon>Eukaryota</taxon>
        <taxon>Fungi</taxon>
        <taxon>Dikarya</taxon>
        <taxon>Basidiomycota</taxon>
        <taxon>Agaricomycotina</taxon>
        <taxon>Agaricomycetes</taxon>
        <taxon>Agaricomycetidae</taxon>
        <taxon>Boletales</taxon>
        <taxon>Boletales incertae sedis</taxon>
        <taxon>Leucogyrophana</taxon>
    </lineage>
</organism>
<evidence type="ECO:0000313" key="2">
    <source>
        <dbReference type="Proteomes" id="UP000790709"/>
    </source>
</evidence>
<keyword evidence="2" id="KW-1185">Reference proteome</keyword>
<protein>
    <submittedName>
        <fullName evidence="1">Uncharacterized protein</fullName>
    </submittedName>
</protein>
<reference evidence="1" key="1">
    <citation type="journal article" date="2021" name="New Phytol.">
        <title>Evolutionary innovations through gain and loss of genes in the ectomycorrhizal Boletales.</title>
        <authorList>
            <person name="Wu G."/>
            <person name="Miyauchi S."/>
            <person name="Morin E."/>
            <person name="Kuo A."/>
            <person name="Drula E."/>
            <person name="Varga T."/>
            <person name="Kohler A."/>
            <person name="Feng B."/>
            <person name="Cao Y."/>
            <person name="Lipzen A."/>
            <person name="Daum C."/>
            <person name="Hundley H."/>
            <person name="Pangilinan J."/>
            <person name="Johnson J."/>
            <person name="Barry K."/>
            <person name="LaButti K."/>
            <person name="Ng V."/>
            <person name="Ahrendt S."/>
            <person name="Min B."/>
            <person name="Choi I.G."/>
            <person name="Park H."/>
            <person name="Plett J.M."/>
            <person name="Magnuson J."/>
            <person name="Spatafora J.W."/>
            <person name="Nagy L.G."/>
            <person name="Henrissat B."/>
            <person name="Grigoriev I.V."/>
            <person name="Yang Z.L."/>
            <person name="Xu J."/>
            <person name="Martin F.M."/>
        </authorList>
    </citation>
    <scope>NUCLEOTIDE SEQUENCE</scope>
    <source>
        <strain evidence="1">KUC20120723A-06</strain>
    </source>
</reference>
<gene>
    <name evidence="1" type="ORF">BV22DRAFT_1194850</name>
</gene>
<evidence type="ECO:0000313" key="1">
    <source>
        <dbReference type="EMBL" id="KAH7925820.1"/>
    </source>
</evidence>
<dbReference type="EMBL" id="MU266394">
    <property type="protein sequence ID" value="KAH7925820.1"/>
    <property type="molecule type" value="Genomic_DNA"/>
</dbReference>